<dbReference type="PANTHER" id="PTHR33452">
    <property type="entry name" value="OXIDOREDUCTASE CATD-RELATED"/>
    <property type="match status" value="1"/>
</dbReference>
<evidence type="ECO:0000256" key="6">
    <source>
        <dbReference type="ARBA" id="ARBA00023136"/>
    </source>
</evidence>
<evidence type="ECO:0000256" key="3">
    <source>
        <dbReference type="ARBA" id="ARBA00022475"/>
    </source>
</evidence>
<feature type="transmembrane region" description="Helical" evidence="7">
    <location>
        <begin position="72"/>
        <end position="94"/>
    </location>
</feature>
<keyword evidence="5 7" id="KW-1133">Transmembrane helix</keyword>
<dbReference type="InterPro" id="IPR032808">
    <property type="entry name" value="DoxX"/>
</dbReference>
<evidence type="ECO:0000256" key="7">
    <source>
        <dbReference type="SAM" id="Phobius"/>
    </source>
</evidence>
<organism evidence="8 9">
    <name type="scientific">Paenibacillus agricola</name>
    <dbReference type="NCBI Taxonomy" id="2716264"/>
    <lineage>
        <taxon>Bacteria</taxon>
        <taxon>Bacillati</taxon>
        <taxon>Bacillota</taxon>
        <taxon>Bacilli</taxon>
        <taxon>Bacillales</taxon>
        <taxon>Paenibacillaceae</taxon>
        <taxon>Paenibacillus</taxon>
    </lineage>
</organism>
<feature type="transmembrane region" description="Helical" evidence="7">
    <location>
        <begin position="46"/>
        <end position="65"/>
    </location>
</feature>
<name>A0ABX0J911_9BACL</name>
<sequence>MNSTAGMGVLVSRVVLGIVFFIHGLMKYQGGIENTMGFFDSLGIPGYMAYPVGGLEIIGGVCMVLGLGTRIFAAIFSIIMITAIGFAKLAMGFAGYELELILLAMSLHLLLAGSHFWALDRVFSNQAPPSTTSQ</sequence>
<comment type="subcellular location">
    <subcellularLocation>
        <location evidence="1">Cell membrane</location>
        <topology evidence="1">Multi-pass membrane protein</topology>
    </subcellularLocation>
</comment>
<keyword evidence="6 7" id="KW-0472">Membrane</keyword>
<dbReference type="PANTHER" id="PTHR33452:SF1">
    <property type="entry name" value="INNER MEMBRANE PROTEIN YPHA-RELATED"/>
    <property type="match status" value="1"/>
</dbReference>
<accession>A0ABX0J911</accession>
<comment type="similarity">
    <text evidence="2">Belongs to the DoxX family.</text>
</comment>
<evidence type="ECO:0000313" key="8">
    <source>
        <dbReference type="EMBL" id="NHN32453.1"/>
    </source>
</evidence>
<keyword evidence="3" id="KW-1003">Cell membrane</keyword>
<reference evidence="8" key="1">
    <citation type="submission" date="2020-03" db="EMBL/GenBank/DDBJ databases">
        <title>Draft sequencing of Paenibacilllus sp. S3N08.</title>
        <authorList>
            <person name="Kim D.-U."/>
        </authorList>
    </citation>
    <scope>NUCLEOTIDE SEQUENCE</scope>
    <source>
        <strain evidence="8">S3N08</strain>
    </source>
</reference>
<comment type="caution">
    <text evidence="8">The sequence shown here is derived from an EMBL/GenBank/DDBJ whole genome shotgun (WGS) entry which is preliminary data.</text>
</comment>
<dbReference type="RefSeq" id="WP_166152739.1">
    <property type="nucleotide sequence ID" value="NZ_JAAOIW010000008.1"/>
</dbReference>
<keyword evidence="4 7" id="KW-0812">Transmembrane</keyword>
<dbReference type="InterPro" id="IPR051907">
    <property type="entry name" value="DoxX-like_oxidoreductase"/>
</dbReference>
<proteinExistence type="inferred from homology"/>
<evidence type="ECO:0000256" key="4">
    <source>
        <dbReference type="ARBA" id="ARBA00022692"/>
    </source>
</evidence>
<feature type="transmembrane region" description="Helical" evidence="7">
    <location>
        <begin position="100"/>
        <end position="119"/>
    </location>
</feature>
<evidence type="ECO:0000313" key="9">
    <source>
        <dbReference type="Proteomes" id="UP001165962"/>
    </source>
</evidence>
<dbReference type="Proteomes" id="UP001165962">
    <property type="component" value="Unassembled WGS sequence"/>
</dbReference>
<feature type="transmembrane region" description="Helical" evidence="7">
    <location>
        <begin position="7"/>
        <end position="26"/>
    </location>
</feature>
<dbReference type="EMBL" id="JAAOIW010000008">
    <property type="protein sequence ID" value="NHN32453.1"/>
    <property type="molecule type" value="Genomic_DNA"/>
</dbReference>
<keyword evidence="9" id="KW-1185">Reference proteome</keyword>
<evidence type="ECO:0000256" key="2">
    <source>
        <dbReference type="ARBA" id="ARBA00006679"/>
    </source>
</evidence>
<gene>
    <name evidence="8" type="ORF">G9U52_21670</name>
</gene>
<evidence type="ECO:0000256" key="5">
    <source>
        <dbReference type="ARBA" id="ARBA00022989"/>
    </source>
</evidence>
<protein>
    <submittedName>
        <fullName evidence="8">DoxX family protein</fullName>
    </submittedName>
</protein>
<evidence type="ECO:0000256" key="1">
    <source>
        <dbReference type="ARBA" id="ARBA00004651"/>
    </source>
</evidence>
<dbReference type="Pfam" id="PF07681">
    <property type="entry name" value="DoxX"/>
    <property type="match status" value="1"/>
</dbReference>